<gene>
    <name evidence="1" type="primary">Necator_chrX.g22592</name>
    <name evidence="1" type="ORF">RB195_022429</name>
</gene>
<dbReference type="Proteomes" id="UP001303046">
    <property type="component" value="Unassembled WGS sequence"/>
</dbReference>
<sequence length="129" mass="15681">MGIVQWRDSCGDRPHTSQNWCRLDVSVVPFFCSGSDHRLLRAKIRLSHTMERNICYRQRRRKEVHNDSVLEDSLFQNDWEIEDKVKRQTWTTSCRLEEYELVLKVPRSRARRTWIELRKPPRNCWKEGH</sequence>
<comment type="caution">
    <text evidence="1">The sequence shown here is derived from an EMBL/GenBank/DDBJ whole genome shotgun (WGS) entry which is preliminary data.</text>
</comment>
<reference evidence="1 2" key="1">
    <citation type="submission" date="2023-08" db="EMBL/GenBank/DDBJ databases">
        <title>A Necator americanus chromosomal reference genome.</title>
        <authorList>
            <person name="Ilik V."/>
            <person name="Petrzelkova K.J."/>
            <person name="Pardy F."/>
            <person name="Fuh T."/>
            <person name="Niatou-Singa F.S."/>
            <person name="Gouil Q."/>
            <person name="Baker L."/>
            <person name="Ritchie M.E."/>
            <person name="Jex A.R."/>
            <person name="Gazzola D."/>
            <person name="Li H."/>
            <person name="Toshio Fujiwara R."/>
            <person name="Zhan B."/>
            <person name="Aroian R.V."/>
            <person name="Pafco B."/>
            <person name="Schwarz E.M."/>
        </authorList>
    </citation>
    <scope>NUCLEOTIDE SEQUENCE [LARGE SCALE GENOMIC DNA]</scope>
    <source>
        <strain evidence="1 2">Aroian</strain>
        <tissue evidence="1">Whole animal</tissue>
    </source>
</reference>
<name>A0ABR1EF86_NECAM</name>
<accession>A0ABR1EF86</accession>
<evidence type="ECO:0000313" key="2">
    <source>
        <dbReference type="Proteomes" id="UP001303046"/>
    </source>
</evidence>
<dbReference type="EMBL" id="JAVFWL010000006">
    <property type="protein sequence ID" value="KAK6761360.1"/>
    <property type="molecule type" value="Genomic_DNA"/>
</dbReference>
<evidence type="ECO:0000313" key="1">
    <source>
        <dbReference type="EMBL" id="KAK6761360.1"/>
    </source>
</evidence>
<keyword evidence="2" id="KW-1185">Reference proteome</keyword>
<organism evidence="1 2">
    <name type="scientific">Necator americanus</name>
    <name type="common">Human hookworm</name>
    <dbReference type="NCBI Taxonomy" id="51031"/>
    <lineage>
        <taxon>Eukaryota</taxon>
        <taxon>Metazoa</taxon>
        <taxon>Ecdysozoa</taxon>
        <taxon>Nematoda</taxon>
        <taxon>Chromadorea</taxon>
        <taxon>Rhabditida</taxon>
        <taxon>Rhabditina</taxon>
        <taxon>Rhabditomorpha</taxon>
        <taxon>Strongyloidea</taxon>
        <taxon>Ancylostomatidae</taxon>
        <taxon>Bunostominae</taxon>
        <taxon>Necator</taxon>
    </lineage>
</organism>
<protein>
    <submittedName>
        <fullName evidence="1">Uncharacterized protein</fullName>
    </submittedName>
</protein>
<proteinExistence type="predicted"/>